<dbReference type="EMBL" id="UGLC01000002">
    <property type="protein sequence ID" value="STT53909.1"/>
    <property type="molecule type" value="Genomic_DNA"/>
</dbReference>
<organism evidence="1 2">
    <name type="scientific">Klebsiella pneumoniae</name>
    <dbReference type="NCBI Taxonomy" id="573"/>
    <lineage>
        <taxon>Bacteria</taxon>
        <taxon>Pseudomonadati</taxon>
        <taxon>Pseudomonadota</taxon>
        <taxon>Gammaproteobacteria</taxon>
        <taxon>Enterobacterales</taxon>
        <taxon>Enterobacteriaceae</taxon>
        <taxon>Klebsiella/Raoultella group</taxon>
        <taxon>Klebsiella</taxon>
        <taxon>Klebsiella pneumoniae complex</taxon>
    </lineage>
</organism>
<dbReference type="GO" id="GO:0051536">
    <property type="term" value="F:iron-sulfur cluster binding"/>
    <property type="evidence" value="ECO:0007669"/>
    <property type="project" value="InterPro"/>
</dbReference>
<name>A0A377WHE5_KLEPN</name>
<dbReference type="GO" id="GO:0046718">
    <property type="term" value="P:symbiont entry into host cell"/>
    <property type="evidence" value="ECO:0007669"/>
    <property type="project" value="InterPro"/>
</dbReference>
<accession>A0A377WHE5</accession>
<dbReference type="Proteomes" id="UP000254799">
    <property type="component" value="Unassembled WGS sequence"/>
</dbReference>
<sequence length="92" mass="10227">MSLNANYQKLEPGDEVRLLEIDGQAFGLDEVLYFHGYNVPHTAAEILAAGGDLDKLPAKSIWWQGREYKAWPCEIEGIESSTTAVTRSQRCG</sequence>
<protein>
    <submittedName>
        <fullName evidence="1">Gp18</fullName>
    </submittedName>
</protein>
<proteinExistence type="predicted"/>
<dbReference type="GO" id="GO:0030430">
    <property type="term" value="C:host cell cytoplasm"/>
    <property type="evidence" value="ECO:0007669"/>
    <property type="project" value="InterPro"/>
</dbReference>
<reference evidence="1 2" key="1">
    <citation type="submission" date="2018-06" db="EMBL/GenBank/DDBJ databases">
        <authorList>
            <consortium name="Pathogen Informatics"/>
            <person name="Doyle S."/>
        </authorList>
    </citation>
    <scope>NUCLEOTIDE SEQUENCE [LARGE SCALE GENOMIC DNA]</scope>
    <source>
        <strain evidence="1 2">NCTC8849</strain>
    </source>
</reference>
<dbReference type="InterPro" id="IPR006487">
    <property type="entry name" value="Phage_lambda_L"/>
</dbReference>
<evidence type="ECO:0000313" key="1">
    <source>
        <dbReference type="EMBL" id="STT53909.1"/>
    </source>
</evidence>
<dbReference type="AlphaFoldDB" id="A0A377WHE5"/>
<evidence type="ECO:0000313" key="2">
    <source>
        <dbReference type="Proteomes" id="UP000254799"/>
    </source>
</evidence>
<gene>
    <name evidence="1" type="ORF">NCTC8849_02491</name>
</gene>
<dbReference type="Pfam" id="PF05100">
    <property type="entry name" value="Phage_tail_L"/>
    <property type="match status" value="1"/>
</dbReference>